<dbReference type="EMBL" id="MN102098">
    <property type="protein sequence ID" value="QDJ96902.1"/>
    <property type="molecule type" value="Genomic_DNA"/>
</dbReference>
<gene>
    <name evidence="2" type="ORF">D3_0172</name>
</gene>
<keyword evidence="1" id="KW-0812">Transmembrane</keyword>
<evidence type="ECO:0000256" key="1">
    <source>
        <dbReference type="SAM" id="Phobius"/>
    </source>
</evidence>
<organism evidence="2 3">
    <name type="scientific">Aeromonas phage D3</name>
    <dbReference type="NCBI Taxonomy" id="2593327"/>
    <lineage>
        <taxon>Viruses</taxon>
        <taxon>Duplodnaviria</taxon>
        <taxon>Heunggongvirae</taxon>
        <taxon>Uroviricota</taxon>
        <taxon>Caudoviricetes</taxon>
        <taxon>Chimalliviridae</taxon>
        <taxon>Ludhianavirus</taxon>
        <taxon>Ludhianavirus D3</taxon>
    </lineage>
</organism>
<protein>
    <submittedName>
        <fullName evidence="2">Uncharacterized protein</fullName>
    </submittedName>
</protein>
<accession>A0A514TV67</accession>
<keyword evidence="1" id="KW-0472">Membrane</keyword>
<sequence length="64" mass="6728">MSKHILIGMIIGTILLIGSVLGFKTELVNNLEGFFIAGLTVGFFLVASSAIAALGEYANKGKKE</sequence>
<name>A0A514TV67_9CAUD</name>
<reference evidence="2 3" key="1">
    <citation type="submission" date="2019-06" db="EMBL/GenBank/DDBJ databases">
        <title>Complete genome sequence of Aeromonas hydrophila bacteriophage D3.</title>
        <authorList>
            <person name="Rai S."/>
            <person name="Tyagi A."/>
            <person name="Kumar N."/>
            <person name="Singh N."/>
        </authorList>
    </citation>
    <scope>NUCLEOTIDE SEQUENCE [LARGE SCALE GENOMIC DNA]</scope>
</reference>
<keyword evidence="1" id="KW-1133">Transmembrane helix</keyword>
<evidence type="ECO:0000313" key="3">
    <source>
        <dbReference type="Proteomes" id="UP000319658"/>
    </source>
</evidence>
<feature type="transmembrane region" description="Helical" evidence="1">
    <location>
        <begin position="35"/>
        <end position="55"/>
    </location>
</feature>
<evidence type="ECO:0000313" key="2">
    <source>
        <dbReference type="EMBL" id="QDJ96902.1"/>
    </source>
</evidence>
<keyword evidence="3" id="KW-1185">Reference proteome</keyword>
<feature type="transmembrane region" description="Helical" evidence="1">
    <location>
        <begin position="5"/>
        <end position="23"/>
    </location>
</feature>
<dbReference type="Proteomes" id="UP000319658">
    <property type="component" value="Segment"/>
</dbReference>
<proteinExistence type="predicted"/>